<dbReference type="AlphaFoldDB" id="A0A4Y8UHV3"/>
<comment type="caution">
    <text evidence="2">The sequence shown here is derived from an EMBL/GenBank/DDBJ whole genome shotgun (WGS) entry which is preliminary data.</text>
</comment>
<accession>A0A4Y8UHV3</accession>
<feature type="non-terminal residue" evidence="2">
    <location>
        <position position="163"/>
    </location>
</feature>
<gene>
    <name evidence="2" type="ORF">E3W66_07425</name>
</gene>
<organism evidence="2 3">
    <name type="scientific">Gammaproteobacteria bacterium LSUCC0057</name>
    <dbReference type="NCBI Taxonomy" id="2559237"/>
    <lineage>
        <taxon>Bacteria</taxon>
        <taxon>Pseudomonadati</taxon>
        <taxon>Pseudomonadota</taxon>
        <taxon>Gammaproteobacteria</taxon>
        <taxon>Cellvibrionales</taxon>
        <taxon>Porticoccaceae</taxon>
        <taxon>SAR92 clade</taxon>
    </lineage>
</organism>
<dbReference type="InterPro" id="IPR021382">
    <property type="entry name" value="DUF3014"/>
</dbReference>
<feature type="region of interest" description="Disordered" evidence="1">
    <location>
        <begin position="33"/>
        <end position="76"/>
    </location>
</feature>
<keyword evidence="3" id="KW-1185">Reference proteome</keyword>
<reference evidence="2 3" key="1">
    <citation type="submission" date="2019-03" db="EMBL/GenBank/DDBJ databases">
        <title>Draft genome of Gammaproteobacteria bacterium LSUCC0057, a member of the SAR92 clade.</title>
        <authorList>
            <person name="Lanclos V.C."/>
            <person name="Doiron C."/>
            <person name="Henson M.W."/>
            <person name="Thrash J.C."/>
        </authorList>
    </citation>
    <scope>NUCLEOTIDE SEQUENCE [LARGE SCALE GENOMIC DNA]</scope>
    <source>
        <strain evidence="2 3">LSUCC0057</strain>
    </source>
</reference>
<sequence length="163" mass="17568">MANLRLIALAGGIVASVATVWLLRTAPEPATLDNAAPSAANSAVSTPQPQPPEAEIPTREQPIATQPPLPPLPLLDDSDEWLRQQLDLWLASSDLLRRSSAYIDGLARGQLLSNIFPLTAPSDRFISHTSNGSLWMNAGNYDRYNATVDLITALDAEQLVALF</sequence>
<name>A0A4Y8UHV3_9GAMM</name>
<feature type="compositionally biased region" description="Low complexity" evidence="1">
    <location>
        <begin position="34"/>
        <end position="43"/>
    </location>
</feature>
<dbReference type="EMBL" id="SPIA01000003">
    <property type="protein sequence ID" value="TFH67319.1"/>
    <property type="molecule type" value="Genomic_DNA"/>
</dbReference>
<proteinExistence type="predicted"/>
<dbReference type="Pfam" id="PF11219">
    <property type="entry name" value="DUF3014"/>
    <property type="match status" value="1"/>
</dbReference>
<evidence type="ECO:0000313" key="3">
    <source>
        <dbReference type="Proteomes" id="UP000298133"/>
    </source>
</evidence>
<protein>
    <submittedName>
        <fullName evidence="2">DUF3014 domain-containing protein</fullName>
    </submittedName>
</protein>
<evidence type="ECO:0000313" key="2">
    <source>
        <dbReference type="EMBL" id="TFH67319.1"/>
    </source>
</evidence>
<dbReference type="Proteomes" id="UP000298133">
    <property type="component" value="Unassembled WGS sequence"/>
</dbReference>
<evidence type="ECO:0000256" key="1">
    <source>
        <dbReference type="SAM" id="MobiDB-lite"/>
    </source>
</evidence>